<evidence type="ECO:0000256" key="5">
    <source>
        <dbReference type="SAM" id="Phobius"/>
    </source>
</evidence>
<dbReference type="InterPro" id="IPR051533">
    <property type="entry name" value="WaaL-like"/>
</dbReference>
<dbReference type="PANTHER" id="PTHR37422">
    <property type="entry name" value="TEICHURONIC ACID BIOSYNTHESIS PROTEIN TUAE"/>
    <property type="match status" value="1"/>
</dbReference>
<comment type="caution">
    <text evidence="7">The sequence shown here is derived from an EMBL/GenBank/DDBJ whole genome shotgun (WGS) entry which is preliminary data.</text>
</comment>
<evidence type="ECO:0000256" key="3">
    <source>
        <dbReference type="ARBA" id="ARBA00022989"/>
    </source>
</evidence>
<reference evidence="7 8" key="1">
    <citation type="submission" date="2018-08" db="EMBL/GenBank/DDBJ databases">
        <title>Genomic Encyclopedia of Type Strains, Phase III (KMG-III): the genomes of soil and plant-associated and newly described type strains.</title>
        <authorList>
            <person name="Whitman W."/>
        </authorList>
    </citation>
    <scope>NUCLEOTIDE SEQUENCE [LARGE SCALE GENOMIC DNA]</scope>
    <source>
        <strain evidence="7 8">CGMCC 1.10966</strain>
    </source>
</reference>
<feature type="transmembrane region" description="Helical" evidence="5">
    <location>
        <begin position="500"/>
        <end position="522"/>
    </location>
</feature>
<sequence>MNLSKKALQVQASDVSLIKWLGLTVIAIFLFAFPYCQGLFNGYKVHYEGPLLEAELLVFALLLFSCIYLFKVWTPNSWKAILAACIWLLPITYLISSLHPASEHMAQFMTYINFMLASLFVLSLYLTDSAKARTYLLYSLLLSGYGVVLYGLANMMGQVYFPDALWYQQEVYRVTSVFQYPNAYAAYLSSLFLVCIYLITEFRNWYWRFANGLMLVPIWISFMLTLSRGALVIVPLLILIILPFLKLKNQILYLNYIAISIVFSFAILGKISVLLDKIGRAILPDSSHAEPRLLSPWADLPLSGWTWLVLASVICSAAISIVHRYVEPLLERKLSSFSMTKWSYTVIPLALIIVTIAGSVLVLGSSAVRQLLPGEISNRIETINFNQHSVLERKTFYADALKLSADYPVFGAGGGAWAALYEKYQNNPYVSKQAHSYYFSTLVETGWVGLLVLLGLLTLMFFIYIRHFFRDRSVRKDHLSFFIFAVSLLIHSIIDFDMSYVYLSALVFISLGAMVAAYNTTFQKVGWAEFANKAWRYVYPTAIALLAIVLLTWSFREYKANNLYQQALMLAADKNNKLKDYLPELDSAISASPNHPDYMLRKVDWMSQAYAQTNDEQYKKVIESLLKQLKNTEPNNRDVILAEYQFTKAIQKNVPEAIGFLEEGITKFQWDIHYYEALIMEYFTAGQSGIQVNGMSTEQEWNKALELYNQVLKRKEALTALPKEQLQGRAFDLTPMIRFAVGQIYYSYHDYGEAVSLLRPLAQGKLNEPFVKISTPLYLDSLDAIGKSDKKVYNQLIDADPSQKETLSALKTSRSAKS</sequence>
<feature type="transmembrane region" description="Helical" evidence="5">
    <location>
        <begin position="77"/>
        <end position="96"/>
    </location>
</feature>
<feature type="transmembrane region" description="Helical" evidence="5">
    <location>
        <begin position="342"/>
        <end position="363"/>
    </location>
</feature>
<dbReference type="InterPro" id="IPR011990">
    <property type="entry name" value="TPR-like_helical_dom_sf"/>
</dbReference>
<evidence type="ECO:0000256" key="1">
    <source>
        <dbReference type="ARBA" id="ARBA00004141"/>
    </source>
</evidence>
<evidence type="ECO:0000256" key="2">
    <source>
        <dbReference type="ARBA" id="ARBA00022692"/>
    </source>
</evidence>
<dbReference type="GO" id="GO:0016874">
    <property type="term" value="F:ligase activity"/>
    <property type="evidence" value="ECO:0007669"/>
    <property type="project" value="UniProtKB-KW"/>
</dbReference>
<dbReference type="OrthoDB" id="1808577at2"/>
<dbReference type="AlphaFoldDB" id="A0A3D9SKI7"/>
<feature type="transmembrane region" description="Helical" evidence="5">
    <location>
        <begin position="254"/>
        <end position="275"/>
    </location>
</feature>
<feature type="transmembrane region" description="Helical" evidence="5">
    <location>
        <begin position="108"/>
        <end position="126"/>
    </location>
</feature>
<evidence type="ECO:0000259" key="6">
    <source>
        <dbReference type="Pfam" id="PF04932"/>
    </source>
</evidence>
<dbReference type="GO" id="GO:0016020">
    <property type="term" value="C:membrane"/>
    <property type="evidence" value="ECO:0007669"/>
    <property type="project" value="UniProtKB-SubCell"/>
</dbReference>
<name>A0A3D9SKI7_9BACL</name>
<keyword evidence="8" id="KW-1185">Reference proteome</keyword>
<feature type="transmembrane region" description="Helical" evidence="5">
    <location>
        <begin position="52"/>
        <end position="70"/>
    </location>
</feature>
<keyword evidence="4 5" id="KW-0472">Membrane</keyword>
<proteinExistence type="predicted"/>
<evidence type="ECO:0000313" key="7">
    <source>
        <dbReference type="EMBL" id="REE90512.1"/>
    </source>
</evidence>
<dbReference type="Pfam" id="PF04932">
    <property type="entry name" value="Wzy_C"/>
    <property type="match status" value="1"/>
</dbReference>
<keyword evidence="2 5" id="KW-0812">Transmembrane</keyword>
<feature type="transmembrane region" description="Helical" evidence="5">
    <location>
        <begin position="477"/>
        <end position="494"/>
    </location>
</feature>
<feature type="transmembrane region" description="Helical" evidence="5">
    <location>
        <begin position="230"/>
        <end position="247"/>
    </location>
</feature>
<feature type="transmembrane region" description="Helical" evidence="5">
    <location>
        <begin position="304"/>
        <end position="322"/>
    </location>
</feature>
<gene>
    <name evidence="7" type="ORF">A8990_10615</name>
</gene>
<dbReference type="RefSeq" id="WP_116188263.1">
    <property type="nucleotide sequence ID" value="NZ_QTTN01000006.1"/>
</dbReference>
<dbReference type="InterPro" id="IPR007016">
    <property type="entry name" value="O-antigen_ligase-rel_domated"/>
</dbReference>
<feature type="transmembrane region" description="Helical" evidence="5">
    <location>
        <begin position="20"/>
        <end position="40"/>
    </location>
</feature>
<keyword evidence="7" id="KW-0436">Ligase</keyword>
<feature type="transmembrane region" description="Helical" evidence="5">
    <location>
        <begin position="446"/>
        <end position="465"/>
    </location>
</feature>
<evidence type="ECO:0000313" key="8">
    <source>
        <dbReference type="Proteomes" id="UP000256304"/>
    </source>
</evidence>
<feature type="transmembrane region" description="Helical" evidence="5">
    <location>
        <begin position="135"/>
        <end position="161"/>
    </location>
</feature>
<dbReference type="EMBL" id="QTTN01000006">
    <property type="protein sequence ID" value="REE90512.1"/>
    <property type="molecule type" value="Genomic_DNA"/>
</dbReference>
<feature type="transmembrane region" description="Helical" evidence="5">
    <location>
        <begin position="206"/>
        <end position="224"/>
    </location>
</feature>
<keyword evidence="3 5" id="KW-1133">Transmembrane helix</keyword>
<dbReference type="Gene3D" id="1.25.40.10">
    <property type="entry name" value="Tetratricopeptide repeat domain"/>
    <property type="match status" value="1"/>
</dbReference>
<feature type="domain" description="O-antigen ligase-related" evidence="6">
    <location>
        <begin position="341"/>
        <end position="454"/>
    </location>
</feature>
<dbReference type="Proteomes" id="UP000256304">
    <property type="component" value="Unassembled WGS sequence"/>
</dbReference>
<dbReference type="PANTHER" id="PTHR37422:SF13">
    <property type="entry name" value="LIPOPOLYSACCHARIDE BIOSYNTHESIS PROTEIN PA4999-RELATED"/>
    <property type="match status" value="1"/>
</dbReference>
<accession>A0A3D9SKI7</accession>
<protein>
    <submittedName>
        <fullName evidence="7">O-antigen ligase-like membrane protein</fullName>
    </submittedName>
</protein>
<evidence type="ECO:0000256" key="4">
    <source>
        <dbReference type="ARBA" id="ARBA00023136"/>
    </source>
</evidence>
<organism evidence="7 8">
    <name type="scientific">Paenibacillus taihuensis</name>
    <dbReference type="NCBI Taxonomy" id="1156355"/>
    <lineage>
        <taxon>Bacteria</taxon>
        <taxon>Bacillati</taxon>
        <taxon>Bacillota</taxon>
        <taxon>Bacilli</taxon>
        <taxon>Bacillales</taxon>
        <taxon>Paenibacillaceae</taxon>
        <taxon>Paenibacillus</taxon>
    </lineage>
</organism>
<feature type="transmembrane region" description="Helical" evidence="5">
    <location>
        <begin position="534"/>
        <end position="555"/>
    </location>
</feature>
<comment type="subcellular location">
    <subcellularLocation>
        <location evidence="1">Membrane</location>
        <topology evidence="1">Multi-pass membrane protein</topology>
    </subcellularLocation>
</comment>
<feature type="transmembrane region" description="Helical" evidence="5">
    <location>
        <begin position="181"/>
        <end position="199"/>
    </location>
</feature>